<dbReference type="PROSITE" id="PS51722">
    <property type="entry name" value="G_TR_2"/>
    <property type="match status" value="1"/>
</dbReference>
<dbReference type="SMART" id="SM00838">
    <property type="entry name" value="EFG_C"/>
    <property type="match status" value="1"/>
</dbReference>
<evidence type="ECO:0000256" key="5">
    <source>
        <dbReference type="ARBA" id="ARBA00023134"/>
    </source>
</evidence>
<proteinExistence type="predicted"/>
<dbReference type="NCBIfam" id="NF009891">
    <property type="entry name" value="PRK13351.1-1"/>
    <property type="match status" value="1"/>
</dbReference>
<evidence type="ECO:0000256" key="4">
    <source>
        <dbReference type="ARBA" id="ARBA00022917"/>
    </source>
</evidence>
<evidence type="ECO:0000256" key="6">
    <source>
        <dbReference type="ARBA" id="ARBA00024731"/>
    </source>
</evidence>
<dbReference type="Proteomes" id="UP000305539">
    <property type="component" value="Unassembled WGS sequence"/>
</dbReference>
<dbReference type="NCBIfam" id="NF009381">
    <property type="entry name" value="PRK12740.1-5"/>
    <property type="match status" value="1"/>
</dbReference>
<dbReference type="InterPro" id="IPR009000">
    <property type="entry name" value="Transl_B-barrel_sf"/>
</dbReference>
<keyword evidence="5" id="KW-0342">GTP-binding</keyword>
<dbReference type="Gene3D" id="3.30.70.870">
    <property type="entry name" value="Elongation Factor G (Translational Gtpase), domain 3"/>
    <property type="match status" value="1"/>
</dbReference>
<evidence type="ECO:0000256" key="7">
    <source>
        <dbReference type="SAM" id="MobiDB-lite"/>
    </source>
</evidence>
<dbReference type="Pfam" id="PF00679">
    <property type="entry name" value="EFG_C"/>
    <property type="match status" value="1"/>
</dbReference>
<dbReference type="PANTHER" id="PTHR43261">
    <property type="entry name" value="TRANSLATION ELONGATION FACTOR G-RELATED"/>
    <property type="match status" value="1"/>
</dbReference>
<dbReference type="FunFam" id="3.30.230.10:FF:000003">
    <property type="entry name" value="Elongation factor G"/>
    <property type="match status" value="1"/>
</dbReference>
<evidence type="ECO:0000256" key="1">
    <source>
        <dbReference type="ARBA" id="ARBA00017872"/>
    </source>
</evidence>
<keyword evidence="10" id="KW-1185">Reference proteome</keyword>
<dbReference type="Pfam" id="PF03764">
    <property type="entry name" value="EFG_IV"/>
    <property type="match status" value="1"/>
</dbReference>
<dbReference type="InterPro" id="IPR041095">
    <property type="entry name" value="EFG_II"/>
</dbReference>
<dbReference type="InterPro" id="IPR005517">
    <property type="entry name" value="Transl_elong_EFG/EF2_IV"/>
</dbReference>
<gene>
    <name evidence="9" type="ORF">FAZ69_27515</name>
</gene>
<dbReference type="SMART" id="SM00889">
    <property type="entry name" value="EFG_IV"/>
    <property type="match status" value="1"/>
</dbReference>
<dbReference type="Gene3D" id="2.40.30.10">
    <property type="entry name" value="Translation factors"/>
    <property type="match status" value="1"/>
</dbReference>
<dbReference type="GO" id="GO:0097216">
    <property type="term" value="F:guanosine tetraphosphate binding"/>
    <property type="evidence" value="ECO:0007669"/>
    <property type="project" value="UniProtKB-ARBA"/>
</dbReference>
<dbReference type="GO" id="GO:0003746">
    <property type="term" value="F:translation elongation factor activity"/>
    <property type="evidence" value="ECO:0007669"/>
    <property type="project" value="UniProtKB-KW"/>
</dbReference>
<keyword evidence="4" id="KW-0648">Protein biosynthesis</keyword>
<reference evidence="9 10" key="1">
    <citation type="submission" date="2019-04" db="EMBL/GenBank/DDBJ databases">
        <title>Trinickia sp. 7GSK02, isolated from subtropical forest soil.</title>
        <authorList>
            <person name="Gao Z.-H."/>
            <person name="Qiu L.-H."/>
        </authorList>
    </citation>
    <scope>NUCLEOTIDE SEQUENCE [LARGE SCALE GENOMIC DNA]</scope>
    <source>
        <strain evidence="9 10">7GSK02</strain>
    </source>
</reference>
<dbReference type="PANTHER" id="PTHR43261:SF6">
    <property type="entry name" value="ELONGATION FACTOR G-LIKE PROTEIN"/>
    <property type="match status" value="1"/>
</dbReference>
<dbReference type="EMBL" id="SWJE01000017">
    <property type="protein sequence ID" value="TKC81716.1"/>
    <property type="molecule type" value="Genomic_DNA"/>
</dbReference>
<evidence type="ECO:0000313" key="10">
    <source>
        <dbReference type="Proteomes" id="UP000305539"/>
    </source>
</evidence>
<comment type="function">
    <text evidence="6">Catalyzes the GTP-dependent ribosomal translocation step during translation elongation. During this step, the ribosome changes from the pre-translocational (PRE) to the post-translocational (POST) state as the newly formed A-site-bound peptidyl-tRNA and P-site-bound deacylated tRNA move to the P and E sites, respectively. Catalyzes the coordinated movement of the two tRNA molecules, the mRNA and conformational changes in the ribosome.</text>
</comment>
<dbReference type="InterPro" id="IPR020568">
    <property type="entry name" value="Ribosomal_Su5_D2-typ_SF"/>
</dbReference>
<dbReference type="InterPro" id="IPR053905">
    <property type="entry name" value="EF-G-like_DII"/>
</dbReference>
<dbReference type="Gene3D" id="3.30.230.10">
    <property type="match status" value="1"/>
</dbReference>
<dbReference type="InterPro" id="IPR047872">
    <property type="entry name" value="EFG_IV"/>
</dbReference>
<dbReference type="InterPro" id="IPR035647">
    <property type="entry name" value="EFG_III/V"/>
</dbReference>
<accession>A0A4U1HSA0</accession>
<evidence type="ECO:0000256" key="2">
    <source>
        <dbReference type="ARBA" id="ARBA00022741"/>
    </source>
</evidence>
<dbReference type="RefSeq" id="WP_136898257.1">
    <property type="nucleotide sequence ID" value="NZ_SWJE01000017.1"/>
</dbReference>
<name>A0A4U1HSA0_9BURK</name>
<feature type="region of interest" description="Disordered" evidence="7">
    <location>
        <begin position="658"/>
        <end position="684"/>
    </location>
</feature>
<dbReference type="SUPFAM" id="SSF50447">
    <property type="entry name" value="Translation proteins"/>
    <property type="match status" value="1"/>
</dbReference>
<dbReference type="CDD" id="cd03713">
    <property type="entry name" value="EFG_mtEFG_C"/>
    <property type="match status" value="1"/>
</dbReference>
<dbReference type="Gene3D" id="3.40.50.300">
    <property type="entry name" value="P-loop containing nucleotide triphosphate hydrolases"/>
    <property type="match status" value="1"/>
</dbReference>
<dbReference type="FunFam" id="3.30.70.240:FF:000001">
    <property type="entry name" value="Elongation factor G"/>
    <property type="match status" value="1"/>
</dbReference>
<dbReference type="InterPro" id="IPR000640">
    <property type="entry name" value="EFG_V-like"/>
</dbReference>
<dbReference type="InterPro" id="IPR000795">
    <property type="entry name" value="T_Tr_GTP-bd_dom"/>
</dbReference>
<evidence type="ECO:0000313" key="9">
    <source>
        <dbReference type="EMBL" id="TKC81716.1"/>
    </source>
</evidence>
<dbReference type="GO" id="GO:0005525">
    <property type="term" value="F:GTP binding"/>
    <property type="evidence" value="ECO:0007669"/>
    <property type="project" value="UniProtKB-KW"/>
</dbReference>
<protein>
    <recommendedName>
        <fullName evidence="1">Elongation factor G</fullName>
    </recommendedName>
</protein>
<comment type="caution">
    <text evidence="9">The sequence shown here is derived from an EMBL/GenBank/DDBJ whole genome shotgun (WGS) entry which is preliminary data.</text>
</comment>
<dbReference type="Pfam" id="PF00009">
    <property type="entry name" value="GTP_EFTU"/>
    <property type="match status" value="1"/>
</dbReference>
<dbReference type="CDD" id="cd01434">
    <property type="entry name" value="EFG_mtEFG1_IV"/>
    <property type="match status" value="1"/>
</dbReference>
<feature type="domain" description="Tr-type G" evidence="8">
    <location>
        <begin position="6"/>
        <end position="262"/>
    </location>
</feature>
<dbReference type="SUPFAM" id="SSF52540">
    <property type="entry name" value="P-loop containing nucleoside triphosphate hydrolases"/>
    <property type="match status" value="1"/>
</dbReference>
<sequence length="684" mass="74185">MGYSPAAIRTVALLGHAGCGKTSLAEALLHQGGALHAPGSVERGTTVCDFDPLERKYHHSLSSAVTHLHYRDTRIHLLDTPGYPDFSGLSMSALSAVETAAIVINAQTGIEMTTRRMMAWAEKRKLCRMIVVNGIDGEKVNLPALLEQIQEAFGKTCLPINLPAQRGSQVVDCFFTPAGEADFLSVETAHNQLVDQVVEIDPELMELYLEQGEAISPEQLHEPFERALREGHLIPVCFTSAASGAGIAELLEVFVRLLPNPLEGNPPLFYRDAGGEREVEAVHAEPDAGKHVLAHVFKIIVDPYIGKMAVFRIHQGTIRRDGQLYIGLGRQPFRVAHLMMLQGKDHVDVAEAGPGDICATAKVDEIGFDSVLHDAPEDGDIHLTPLDFPTPIYGLAIEPARRGNEQRLWEILQKLGAEDPCLRIEHPVGTNETVVRGLGELHLRHMLERLADQYKLEVVTRPPKIAYRETIGGKAEGHHRHKKQTGGAGQFGEVMLRVEPLPRGAGFQFVDAVKGGAIPGQFIPAVEKGILQVIESGPLAGFPMQDVRVTVFDGKSHSVDSKEVAFVTAGRKAFIDAVLKAQPIVLEPIVDIEVMTPEAAMGDIIGDLSSKRGQVHGTRNVAGNAVVVAGQVPLSELNDYQSRLNAIAGGHGNYSIQLSHYDPVPPAQQEKMASQHKKQGDAAT</sequence>
<dbReference type="Gene3D" id="3.30.70.240">
    <property type="match status" value="1"/>
</dbReference>
<keyword evidence="2" id="KW-0547">Nucleotide-binding</keyword>
<dbReference type="OrthoDB" id="9804431at2"/>
<dbReference type="SUPFAM" id="SSF54980">
    <property type="entry name" value="EF-G C-terminal domain-like"/>
    <property type="match status" value="2"/>
</dbReference>
<evidence type="ECO:0000259" key="8">
    <source>
        <dbReference type="PROSITE" id="PS51722"/>
    </source>
</evidence>
<dbReference type="InterPro" id="IPR027417">
    <property type="entry name" value="P-loop_NTPase"/>
</dbReference>
<dbReference type="InterPro" id="IPR035649">
    <property type="entry name" value="EFG_V"/>
</dbReference>
<dbReference type="CDD" id="cd04170">
    <property type="entry name" value="EF-G_bact"/>
    <property type="match status" value="1"/>
</dbReference>
<dbReference type="GO" id="GO:0003924">
    <property type="term" value="F:GTPase activity"/>
    <property type="evidence" value="ECO:0007669"/>
    <property type="project" value="InterPro"/>
</dbReference>
<dbReference type="InterPro" id="IPR014721">
    <property type="entry name" value="Ribsml_uS5_D2-typ_fold_subgr"/>
</dbReference>
<evidence type="ECO:0000256" key="3">
    <source>
        <dbReference type="ARBA" id="ARBA00022768"/>
    </source>
</evidence>
<keyword evidence="3 9" id="KW-0251">Elongation factor</keyword>
<dbReference type="SUPFAM" id="SSF54211">
    <property type="entry name" value="Ribosomal protein S5 domain 2-like"/>
    <property type="match status" value="1"/>
</dbReference>
<dbReference type="Pfam" id="PF22042">
    <property type="entry name" value="EF-G_D2"/>
    <property type="match status" value="1"/>
</dbReference>
<dbReference type="Pfam" id="PF14492">
    <property type="entry name" value="EFG_III"/>
    <property type="match status" value="1"/>
</dbReference>
<dbReference type="AlphaFoldDB" id="A0A4U1HSA0"/>
<organism evidence="9 10">
    <name type="scientific">Trinickia terrae</name>
    <dbReference type="NCBI Taxonomy" id="2571161"/>
    <lineage>
        <taxon>Bacteria</taxon>
        <taxon>Pseudomonadati</taxon>
        <taxon>Pseudomonadota</taxon>
        <taxon>Betaproteobacteria</taxon>
        <taxon>Burkholderiales</taxon>
        <taxon>Burkholderiaceae</taxon>
        <taxon>Trinickia</taxon>
    </lineage>
</organism>
<dbReference type="GO" id="GO:0032790">
    <property type="term" value="P:ribosome disassembly"/>
    <property type="evidence" value="ECO:0007669"/>
    <property type="project" value="TreeGrafter"/>
</dbReference>